<feature type="domain" description="Ferric reductase NAD binding" evidence="12">
    <location>
        <begin position="346"/>
        <end position="410"/>
    </location>
</feature>
<evidence type="ECO:0000259" key="10">
    <source>
        <dbReference type="Pfam" id="PF01794"/>
    </source>
</evidence>
<evidence type="ECO:0000259" key="12">
    <source>
        <dbReference type="Pfam" id="PF08030"/>
    </source>
</evidence>
<dbReference type="GO" id="GO:0006879">
    <property type="term" value="P:intracellular iron ion homeostasis"/>
    <property type="evidence" value="ECO:0007669"/>
    <property type="project" value="TreeGrafter"/>
</dbReference>
<dbReference type="PANTHER" id="PTHR32361:SF26">
    <property type="entry name" value="FAD-BINDING 8 DOMAIN-CONTAINING PROTEIN-RELATED"/>
    <property type="match status" value="1"/>
</dbReference>
<keyword evidence="5 9" id="KW-1133">Transmembrane helix</keyword>
<dbReference type="eggNOG" id="KOG0039">
    <property type="taxonomic scope" value="Eukaryota"/>
</dbReference>
<dbReference type="InterPro" id="IPR013112">
    <property type="entry name" value="FAD-bd_8"/>
</dbReference>
<keyword evidence="4" id="KW-0249">Electron transport</keyword>
<evidence type="ECO:0000256" key="8">
    <source>
        <dbReference type="ARBA" id="ARBA00023136"/>
    </source>
</evidence>
<dbReference type="VEuPathDB" id="FungiDB:GMDG_00566"/>
<feature type="domain" description="FAD-binding 8" evidence="11">
    <location>
        <begin position="278"/>
        <end position="339"/>
    </location>
</feature>
<organism evidence="13">
    <name type="scientific">Pseudogymnoascus destructans</name>
    <dbReference type="NCBI Taxonomy" id="655981"/>
    <lineage>
        <taxon>Eukaryota</taxon>
        <taxon>Fungi</taxon>
        <taxon>Dikarya</taxon>
        <taxon>Ascomycota</taxon>
        <taxon>Pezizomycotina</taxon>
        <taxon>Leotiomycetes</taxon>
        <taxon>Thelebolales</taxon>
        <taxon>Thelebolaceae</taxon>
        <taxon>Pseudogymnoascus</taxon>
    </lineage>
</organism>
<dbReference type="InterPro" id="IPR039261">
    <property type="entry name" value="FNR_nucleotide-bd"/>
</dbReference>
<dbReference type="CDD" id="cd06186">
    <property type="entry name" value="NOX_Duox_like_FAD_NADP"/>
    <property type="match status" value="1"/>
</dbReference>
<dbReference type="GO" id="GO:0000293">
    <property type="term" value="F:ferric-chelate reductase activity"/>
    <property type="evidence" value="ECO:0007669"/>
    <property type="project" value="UniProtKB-ARBA"/>
</dbReference>
<feature type="transmembrane region" description="Helical" evidence="9">
    <location>
        <begin position="6"/>
        <end position="31"/>
    </location>
</feature>
<protein>
    <recommendedName>
        <fullName evidence="14">FAD-binding FR-type domain-containing protein</fullName>
    </recommendedName>
</protein>
<feature type="transmembrane region" description="Helical" evidence="9">
    <location>
        <begin position="60"/>
        <end position="85"/>
    </location>
</feature>
<feature type="transmembrane region" description="Helical" evidence="9">
    <location>
        <begin position="135"/>
        <end position="152"/>
    </location>
</feature>
<keyword evidence="6" id="KW-0560">Oxidoreductase</keyword>
<feature type="transmembrane region" description="Helical" evidence="9">
    <location>
        <begin position="105"/>
        <end position="123"/>
    </location>
</feature>
<dbReference type="AlphaFoldDB" id="A0A177AL80"/>
<dbReference type="GO" id="GO:0015677">
    <property type="term" value="P:copper ion import"/>
    <property type="evidence" value="ECO:0007669"/>
    <property type="project" value="TreeGrafter"/>
</dbReference>
<feature type="transmembrane region" description="Helical" evidence="9">
    <location>
        <begin position="164"/>
        <end position="184"/>
    </location>
</feature>
<dbReference type="EMBL" id="KV441387">
    <property type="protein sequence ID" value="OAF62816.2"/>
    <property type="molecule type" value="Genomic_DNA"/>
</dbReference>
<dbReference type="Pfam" id="PF01794">
    <property type="entry name" value="Ferric_reduct"/>
    <property type="match status" value="1"/>
</dbReference>
<dbReference type="InterPro" id="IPR051410">
    <property type="entry name" value="Ferric/Cupric_Reductase"/>
</dbReference>
<evidence type="ECO:0000256" key="1">
    <source>
        <dbReference type="ARBA" id="ARBA00004141"/>
    </source>
</evidence>
<dbReference type="GO" id="GO:0005886">
    <property type="term" value="C:plasma membrane"/>
    <property type="evidence" value="ECO:0007669"/>
    <property type="project" value="TreeGrafter"/>
</dbReference>
<feature type="domain" description="Ferric oxidoreductase" evidence="10">
    <location>
        <begin position="98"/>
        <end position="207"/>
    </location>
</feature>
<accession>A0A177AL80</accession>
<dbReference type="Gene3D" id="3.40.50.80">
    <property type="entry name" value="Nucleotide-binding domain of ferredoxin-NADP reductase (FNR) module"/>
    <property type="match status" value="1"/>
</dbReference>
<keyword evidence="7" id="KW-0406">Ion transport</keyword>
<evidence type="ECO:0000313" key="13">
    <source>
        <dbReference type="EMBL" id="OAF62816.2"/>
    </source>
</evidence>
<dbReference type="RefSeq" id="XP_024328087.1">
    <property type="nucleotide sequence ID" value="XM_024464892.1"/>
</dbReference>
<dbReference type="Pfam" id="PF08030">
    <property type="entry name" value="NAD_binding_6"/>
    <property type="match status" value="1"/>
</dbReference>
<dbReference type="SUPFAM" id="SSF52343">
    <property type="entry name" value="Ferredoxin reductase-like, C-terminal NADP-linked domain"/>
    <property type="match status" value="1"/>
</dbReference>
<evidence type="ECO:0000256" key="3">
    <source>
        <dbReference type="ARBA" id="ARBA00022692"/>
    </source>
</evidence>
<evidence type="ECO:0000259" key="11">
    <source>
        <dbReference type="Pfam" id="PF08022"/>
    </source>
</evidence>
<keyword evidence="2" id="KW-0813">Transport</keyword>
<gene>
    <name evidence="13" type="ORF">VC83_01208</name>
</gene>
<reference evidence="13" key="1">
    <citation type="submission" date="2016-03" db="EMBL/GenBank/DDBJ databases">
        <title>Updated assembly of Pseudogymnoascus destructans, the fungus causing white-nose syndrome of bats.</title>
        <authorList>
            <person name="Palmer J.M."/>
            <person name="Drees K.P."/>
            <person name="Foster J.T."/>
            <person name="Lindner D.L."/>
        </authorList>
    </citation>
    <scope>NUCLEOTIDE SEQUENCE [LARGE SCALE GENOMIC DNA]</scope>
    <source>
        <strain evidence="13">20631-21</strain>
    </source>
</reference>
<name>A0A177AL80_9PEZI</name>
<dbReference type="PANTHER" id="PTHR32361">
    <property type="entry name" value="FERRIC/CUPRIC REDUCTASE TRANSMEMBRANE COMPONENT"/>
    <property type="match status" value="1"/>
</dbReference>
<evidence type="ECO:0000256" key="2">
    <source>
        <dbReference type="ARBA" id="ARBA00022448"/>
    </source>
</evidence>
<evidence type="ECO:0000256" key="6">
    <source>
        <dbReference type="ARBA" id="ARBA00023002"/>
    </source>
</evidence>
<sequence>MDAIQIYSIAAGGTLCIFALVNLLPLLIPLVTRVSNFVSKHFRYPYILHRHRILGPWTRAGVVIQLAYLAINLFCVFVVLSWDGLKAANFSDAGRRAGTLAEVNMIPLLAGPHFAFLADLLGLSLKTIRGIHRSAGWMTAALVLLHAMAAASDGPLPIDVSQNLFAVIGASLLCLLLVLLLPLFRKLSYELFLRSHQALALASIYAVWRHVPSDKSSPRAYIYITMGIFAATYLLQTGAVIVRNGVFRHQLSRATITHDAGAVKMQLRLSKPLTMDASVSFWSFLQTHPFTVISWDAKDQDRLDLLIEPRRGLTRELLYHAKKGYTINPLVVFSGPHGASLSMGEYESVLMVASGFGIAAFVPHLKKLIHGYNTRAVQTRRIHLVWQIKNEADGLTVQELLNIALEEDKLDDGCVGSVLYDTLQTAANDYPD</sequence>
<dbReference type="OrthoDB" id="3430630at2759"/>
<keyword evidence="8 9" id="KW-0472">Membrane</keyword>
<dbReference type="GeneID" id="36284299"/>
<evidence type="ECO:0000256" key="9">
    <source>
        <dbReference type="SAM" id="Phobius"/>
    </source>
</evidence>
<dbReference type="Pfam" id="PF08022">
    <property type="entry name" value="FAD_binding_8"/>
    <property type="match status" value="1"/>
</dbReference>
<keyword evidence="3 9" id="KW-0812">Transmembrane</keyword>
<evidence type="ECO:0000256" key="5">
    <source>
        <dbReference type="ARBA" id="ARBA00022989"/>
    </source>
</evidence>
<dbReference type="GO" id="GO:0006826">
    <property type="term" value="P:iron ion transport"/>
    <property type="evidence" value="ECO:0007669"/>
    <property type="project" value="TreeGrafter"/>
</dbReference>
<evidence type="ECO:0000256" key="4">
    <source>
        <dbReference type="ARBA" id="ARBA00022982"/>
    </source>
</evidence>
<proteinExistence type="predicted"/>
<dbReference type="Proteomes" id="UP000077154">
    <property type="component" value="Unassembled WGS sequence"/>
</dbReference>
<feature type="transmembrane region" description="Helical" evidence="9">
    <location>
        <begin position="220"/>
        <end position="242"/>
    </location>
</feature>
<dbReference type="InterPro" id="IPR013130">
    <property type="entry name" value="Fe3_Rdtase_TM_dom"/>
</dbReference>
<evidence type="ECO:0008006" key="14">
    <source>
        <dbReference type="Google" id="ProtNLM"/>
    </source>
</evidence>
<dbReference type="InterPro" id="IPR013121">
    <property type="entry name" value="Fe_red_NAD-bd_6"/>
</dbReference>
<evidence type="ECO:0000256" key="7">
    <source>
        <dbReference type="ARBA" id="ARBA00023065"/>
    </source>
</evidence>
<comment type="subcellular location">
    <subcellularLocation>
        <location evidence="1">Membrane</location>
        <topology evidence="1">Multi-pass membrane protein</topology>
    </subcellularLocation>
</comment>